<dbReference type="PANTHER" id="PTHR33693:SF1">
    <property type="entry name" value="TYPE-4 URACIL-DNA GLYCOSYLASE"/>
    <property type="match status" value="1"/>
</dbReference>
<dbReference type="RefSeq" id="WP_147164534.1">
    <property type="nucleotide sequence ID" value="NZ_BJZO01000084.1"/>
</dbReference>
<evidence type="ECO:0000256" key="12">
    <source>
        <dbReference type="SAM" id="MobiDB-lite"/>
    </source>
</evidence>
<feature type="region of interest" description="Disordered" evidence="12">
    <location>
        <begin position="64"/>
        <end position="114"/>
    </location>
</feature>
<protein>
    <recommendedName>
        <fullName evidence="4">Type-4 uracil-DNA glycosylase</fullName>
        <ecNumber evidence="3">3.2.2.27</ecNumber>
    </recommendedName>
</protein>
<dbReference type="NCBIfam" id="TIGR00758">
    <property type="entry name" value="UDG_fam4"/>
    <property type="match status" value="1"/>
</dbReference>
<proteinExistence type="inferred from homology"/>
<dbReference type="CDD" id="cd10030">
    <property type="entry name" value="UDG-F4_TTUDGA_SPO1dp_like"/>
    <property type="match status" value="1"/>
</dbReference>
<dbReference type="InterPro" id="IPR051536">
    <property type="entry name" value="UDG_Type-4/5"/>
</dbReference>
<dbReference type="Gene3D" id="3.40.470.10">
    <property type="entry name" value="Uracil-DNA glycosylase-like domain"/>
    <property type="match status" value="1"/>
</dbReference>
<dbReference type="SUPFAM" id="SSF52141">
    <property type="entry name" value="Uracil-DNA glycosylase-like"/>
    <property type="match status" value="1"/>
</dbReference>
<dbReference type="Pfam" id="PF03167">
    <property type="entry name" value="UDG"/>
    <property type="match status" value="1"/>
</dbReference>
<dbReference type="InterPro" id="IPR036895">
    <property type="entry name" value="Uracil-DNA_glycosylase-like_sf"/>
</dbReference>
<dbReference type="EC" id="3.2.2.27" evidence="3"/>
<keyword evidence="5" id="KW-0004">4Fe-4S</keyword>
<gene>
    <name evidence="14" type="ORF">ROR02_26360</name>
</gene>
<sequence>MIDDSVAGGAGPETGFLSDSLSAEASALAADPVALLRWYVEAGVDVAVGETALDRFALSAQRPAPSPARALAPAAPSRPARSPGPARAPLAGGGALFPPAGMPGTPSLSPRDDASHLAAAAASLEELKHALDGFTACTLRRTATNTVFADGNPASGVMIVGEAPGADEDRLGLPFVGVSGQLLNRMLESIGLDRRTCYITNVVPWRPPGNRKPTADEVALCLPFLERHIALVAPRLLVALGGLAAQSLFARNEGITRLRGRWMTYASPALSRPVPALATFHPAYLLRTPGHKRLAWRDMLAVRQALETGAPPVQA</sequence>
<dbReference type="InterPro" id="IPR005273">
    <property type="entry name" value="Ura-DNA_glyco_family4"/>
</dbReference>
<evidence type="ECO:0000256" key="1">
    <source>
        <dbReference type="ARBA" id="ARBA00001400"/>
    </source>
</evidence>
<keyword evidence="11" id="KW-0234">DNA repair</keyword>
<evidence type="ECO:0000313" key="15">
    <source>
        <dbReference type="Proteomes" id="UP000321567"/>
    </source>
</evidence>
<evidence type="ECO:0000256" key="9">
    <source>
        <dbReference type="ARBA" id="ARBA00023004"/>
    </source>
</evidence>
<reference evidence="14 15" key="1">
    <citation type="submission" date="2019-07" db="EMBL/GenBank/DDBJ databases">
        <title>Whole genome shotgun sequence of Rhodospirillum oryzae NBRC 107573.</title>
        <authorList>
            <person name="Hosoyama A."/>
            <person name="Uohara A."/>
            <person name="Ohji S."/>
            <person name="Ichikawa N."/>
        </authorList>
    </citation>
    <scope>NUCLEOTIDE SEQUENCE [LARGE SCALE GENOMIC DNA]</scope>
    <source>
        <strain evidence="14 15">NBRC 107573</strain>
    </source>
</reference>
<evidence type="ECO:0000256" key="6">
    <source>
        <dbReference type="ARBA" id="ARBA00022723"/>
    </source>
</evidence>
<keyword evidence="10" id="KW-0411">Iron-sulfur</keyword>
<dbReference type="GO" id="GO:0046872">
    <property type="term" value="F:metal ion binding"/>
    <property type="evidence" value="ECO:0007669"/>
    <property type="project" value="UniProtKB-KW"/>
</dbReference>
<evidence type="ECO:0000259" key="13">
    <source>
        <dbReference type="SMART" id="SM00986"/>
    </source>
</evidence>
<keyword evidence="15" id="KW-1185">Reference proteome</keyword>
<keyword evidence="9" id="KW-0408">Iron</keyword>
<comment type="caution">
    <text evidence="14">The sequence shown here is derived from an EMBL/GenBank/DDBJ whole genome shotgun (WGS) entry which is preliminary data.</text>
</comment>
<dbReference type="GO" id="GO:0004844">
    <property type="term" value="F:uracil DNA N-glycosylase activity"/>
    <property type="evidence" value="ECO:0007669"/>
    <property type="project" value="UniProtKB-EC"/>
</dbReference>
<evidence type="ECO:0000256" key="10">
    <source>
        <dbReference type="ARBA" id="ARBA00023014"/>
    </source>
</evidence>
<dbReference type="PANTHER" id="PTHR33693">
    <property type="entry name" value="TYPE-5 URACIL-DNA GLYCOSYLASE"/>
    <property type="match status" value="1"/>
</dbReference>
<evidence type="ECO:0000256" key="7">
    <source>
        <dbReference type="ARBA" id="ARBA00022763"/>
    </source>
</evidence>
<dbReference type="EMBL" id="BJZO01000084">
    <property type="protein sequence ID" value="GEO82505.1"/>
    <property type="molecule type" value="Genomic_DNA"/>
</dbReference>
<dbReference type="SMART" id="SM00986">
    <property type="entry name" value="UDG"/>
    <property type="match status" value="1"/>
</dbReference>
<dbReference type="SMART" id="SM00987">
    <property type="entry name" value="UreE_C"/>
    <property type="match status" value="1"/>
</dbReference>
<name>A0A512HAP2_9PROT</name>
<keyword evidence="6" id="KW-0479">Metal-binding</keyword>
<accession>A0A512HAP2</accession>
<dbReference type="AlphaFoldDB" id="A0A512HAP2"/>
<evidence type="ECO:0000256" key="11">
    <source>
        <dbReference type="ARBA" id="ARBA00023204"/>
    </source>
</evidence>
<dbReference type="GO" id="GO:0006281">
    <property type="term" value="P:DNA repair"/>
    <property type="evidence" value="ECO:0007669"/>
    <property type="project" value="UniProtKB-KW"/>
</dbReference>
<evidence type="ECO:0000256" key="5">
    <source>
        <dbReference type="ARBA" id="ARBA00022485"/>
    </source>
</evidence>
<feature type="compositionally biased region" description="Low complexity" evidence="12">
    <location>
        <begin position="64"/>
        <end position="90"/>
    </location>
</feature>
<evidence type="ECO:0000313" key="14">
    <source>
        <dbReference type="EMBL" id="GEO82505.1"/>
    </source>
</evidence>
<keyword evidence="7" id="KW-0227">DNA damage</keyword>
<feature type="domain" description="Uracil-DNA glycosylase-like" evidence="13">
    <location>
        <begin position="148"/>
        <end position="300"/>
    </location>
</feature>
<dbReference type="OrthoDB" id="5290748at2"/>
<evidence type="ECO:0000256" key="8">
    <source>
        <dbReference type="ARBA" id="ARBA00022801"/>
    </source>
</evidence>
<keyword evidence="8" id="KW-0378">Hydrolase</keyword>
<dbReference type="Proteomes" id="UP000321567">
    <property type="component" value="Unassembled WGS sequence"/>
</dbReference>
<dbReference type="GO" id="GO:0051539">
    <property type="term" value="F:4 iron, 4 sulfur cluster binding"/>
    <property type="evidence" value="ECO:0007669"/>
    <property type="project" value="UniProtKB-KW"/>
</dbReference>
<evidence type="ECO:0000256" key="4">
    <source>
        <dbReference type="ARBA" id="ARBA00019403"/>
    </source>
</evidence>
<comment type="similarity">
    <text evidence="2">Belongs to the uracil-DNA glycosylase (UDG) superfamily. Type 4 (UDGa) family.</text>
</comment>
<comment type="catalytic activity">
    <reaction evidence="1">
        <text>Hydrolyzes single-stranded DNA or mismatched double-stranded DNA and polynucleotides, releasing free uracil.</text>
        <dbReference type="EC" id="3.2.2.27"/>
    </reaction>
</comment>
<dbReference type="InterPro" id="IPR005122">
    <property type="entry name" value="Uracil-DNA_glycosylase-like"/>
</dbReference>
<organism evidence="14 15">
    <name type="scientific">Pararhodospirillum oryzae</name>
    <dbReference type="NCBI Taxonomy" id="478448"/>
    <lineage>
        <taxon>Bacteria</taxon>
        <taxon>Pseudomonadati</taxon>
        <taxon>Pseudomonadota</taxon>
        <taxon>Alphaproteobacteria</taxon>
        <taxon>Rhodospirillales</taxon>
        <taxon>Rhodospirillaceae</taxon>
        <taxon>Pararhodospirillum</taxon>
    </lineage>
</organism>
<evidence type="ECO:0000256" key="3">
    <source>
        <dbReference type="ARBA" id="ARBA00012030"/>
    </source>
</evidence>
<evidence type="ECO:0000256" key="2">
    <source>
        <dbReference type="ARBA" id="ARBA00006521"/>
    </source>
</evidence>